<evidence type="ECO:0000313" key="2">
    <source>
        <dbReference type="Proteomes" id="UP000828941"/>
    </source>
</evidence>
<sequence length="250" mass="29014">MKYCKFHLVLLFVGILNCVSGQDYPRHDYFRFALQWPNSYCLTSLRPCRRQVPQYFTVAGLWPQLINDTEPVNCLTTKQVTNLTFARFKVDLLKYWPDLSTYNFEDSKQLWKDQWEIHGSCASDTIPPEFYFFKAFYLRQSLNLYDILGSSDIRADGSSYAAEEIEQAIYKATRYVVDIVCKKDKLGNVYLSEIHLCVDNEAKEIIDCQDLLRNCGDEPAIFPDQKFIPKNKKPYPQPPTGPRCPGFPPS</sequence>
<proteinExistence type="predicted"/>
<dbReference type="EMBL" id="CM039429">
    <property type="protein sequence ID" value="KAI4346349.1"/>
    <property type="molecule type" value="Genomic_DNA"/>
</dbReference>
<gene>
    <name evidence="1" type="ORF">L6164_007252</name>
</gene>
<reference evidence="1 2" key="1">
    <citation type="journal article" date="2022" name="DNA Res.">
        <title>Chromosomal-level genome assembly of the orchid tree Bauhinia variegata (Leguminosae; Cercidoideae) supports the allotetraploid origin hypothesis of Bauhinia.</title>
        <authorList>
            <person name="Zhong Y."/>
            <person name="Chen Y."/>
            <person name="Zheng D."/>
            <person name="Pang J."/>
            <person name="Liu Y."/>
            <person name="Luo S."/>
            <person name="Meng S."/>
            <person name="Qian L."/>
            <person name="Wei D."/>
            <person name="Dai S."/>
            <person name="Zhou R."/>
        </authorList>
    </citation>
    <scope>NUCLEOTIDE SEQUENCE [LARGE SCALE GENOMIC DNA]</scope>
    <source>
        <strain evidence="1">BV-YZ2020</strain>
    </source>
</reference>
<comment type="caution">
    <text evidence="1">The sequence shown here is derived from an EMBL/GenBank/DDBJ whole genome shotgun (WGS) entry which is preliminary data.</text>
</comment>
<protein>
    <submittedName>
        <fullName evidence="1">Uncharacterized protein</fullName>
    </submittedName>
</protein>
<dbReference type="Proteomes" id="UP000828941">
    <property type="component" value="Chromosome 4"/>
</dbReference>
<accession>A0ACB9PBY9</accession>
<keyword evidence="2" id="KW-1185">Reference proteome</keyword>
<organism evidence="1 2">
    <name type="scientific">Bauhinia variegata</name>
    <name type="common">Purple orchid tree</name>
    <name type="synonym">Phanera variegata</name>
    <dbReference type="NCBI Taxonomy" id="167791"/>
    <lineage>
        <taxon>Eukaryota</taxon>
        <taxon>Viridiplantae</taxon>
        <taxon>Streptophyta</taxon>
        <taxon>Embryophyta</taxon>
        <taxon>Tracheophyta</taxon>
        <taxon>Spermatophyta</taxon>
        <taxon>Magnoliopsida</taxon>
        <taxon>eudicotyledons</taxon>
        <taxon>Gunneridae</taxon>
        <taxon>Pentapetalae</taxon>
        <taxon>rosids</taxon>
        <taxon>fabids</taxon>
        <taxon>Fabales</taxon>
        <taxon>Fabaceae</taxon>
        <taxon>Cercidoideae</taxon>
        <taxon>Cercideae</taxon>
        <taxon>Bauhiniinae</taxon>
        <taxon>Bauhinia</taxon>
    </lineage>
</organism>
<evidence type="ECO:0000313" key="1">
    <source>
        <dbReference type="EMBL" id="KAI4346349.1"/>
    </source>
</evidence>
<name>A0ACB9PBY9_BAUVA</name>